<feature type="transmembrane region" description="Helical" evidence="1">
    <location>
        <begin position="155"/>
        <end position="179"/>
    </location>
</feature>
<feature type="transmembrane region" description="Helical" evidence="1">
    <location>
        <begin position="339"/>
        <end position="362"/>
    </location>
</feature>
<gene>
    <name evidence="2" type="ORF">EFK50_20145</name>
</gene>
<keyword evidence="1" id="KW-0472">Membrane</keyword>
<dbReference type="Proteomes" id="UP000267128">
    <property type="component" value="Unassembled WGS sequence"/>
</dbReference>
<feature type="transmembrane region" description="Helical" evidence="1">
    <location>
        <begin position="123"/>
        <end position="143"/>
    </location>
</feature>
<feature type="transmembrane region" description="Helical" evidence="1">
    <location>
        <begin position="408"/>
        <end position="431"/>
    </location>
</feature>
<keyword evidence="1" id="KW-1133">Transmembrane helix</keyword>
<feature type="transmembrane region" description="Helical" evidence="1">
    <location>
        <begin position="77"/>
        <end position="102"/>
    </location>
</feature>
<dbReference type="EMBL" id="RJSE01000009">
    <property type="protein sequence ID" value="RNL60627.1"/>
    <property type="molecule type" value="Genomic_DNA"/>
</dbReference>
<evidence type="ECO:0000313" key="2">
    <source>
        <dbReference type="EMBL" id="RNL60627.1"/>
    </source>
</evidence>
<evidence type="ECO:0000256" key="1">
    <source>
        <dbReference type="SAM" id="Phobius"/>
    </source>
</evidence>
<evidence type="ECO:0000313" key="3">
    <source>
        <dbReference type="Proteomes" id="UP000267128"/>
    </source>
</evidence>
<protein>
    <submittedName>
        <fullName evidence="2">Uncharacterized protein</fullName>
    </submittedName>
</protein>
<dbReference type="AlphaFoldDB" id="A0A3N0CAY8"/>
<reference evidence="2 3" key="1">
    <citation type="submission" date="2018-11" db="EMBL/GenBank/DDBJ databases">
        <authorList>
            <person name="Li F."/>
        </authorList>
    </citation>
    <scope>NUCLEOTIDE SEQUENCE [LARGE SCALE GENOMIC DNA]</scope>
    <source>
        <strain evidence="2 3">Gsoil 097</strain>
    </source>
</reference>
<proteinExistence type="predicted"/>
<sequence length="519" mass="53876">MRVRTDRSWTEDGPVAVVATGVADVGALLTFRRAGLRAGARRRLRIGAGLVLGLTVAAIVVPALLRAPLDGRRVGDLVAVLPSVYLGFAVLTVVAAISSGGGRELLPRDQAVAFPVSALTEHLGALVLAPLNVAWLIQAWALLGTTTYVLGPRHLAAAVVPLLLWIAVATAFGQLVGWGFEGLRRGPHGALVTRSIVAVVAAGGVGLVLGGRTTDLLDRSPTVEVYLAAAAATGGLWWHWLIAVLLLGGLLVLLALAGGIPARWALKRPQREELRLESGHREPGPNPRSDLAAMIRLDRASIWRAVPLRRGLLVLGLMPGAVALAGELTWDLVTILPGLVASGGALLFGVNTWCLDGAGALWRDSLPVDPKVAFLAKVVVLFEVLLVAGALTIALAAVRAGAPSSAELASVLLATIVVAAQVVATSLRWSVRSPYAVNLRSARATPAPPVVMAGYSARLAAKTTVVGLIFSGTSLAADWRAAALVAVPLLCWSAYRLVGTAEAWAHPVVRARVVATVSG</sequence>
<feature type="transmembrane region" description="Helical" evidence="1">
    <location>
        <begin position="374"/>
        <end position="396"/>
    </location>
</feature>
<keyword evidence="1" id="KW-0812">Transmembrane</keyword>
<organism evidence="2 3">
    <name type="scientific">Nocardioides marmoriginsengisoli</name>
    <dbReference type="NCBI Taxonomy" id="661483"/>
    <lineage>
        <taxon>Bacteria</taxon>
        <taxon>Bacillati</taxon>
        <taxon>Actinomycetota</taxon>
        <taxon>Actinomycetes</taxon>
        <taxon>Propionibacteriales</taxon>
        <taxon>Nocardioidaceae</taxon>
        <taxon>Nocardioides</taxon>
    </lineage>
</organism>
<feature type="transmembrane region" description="Helical" evidence="1">
    <location>
        <begin position="312"/>
        <end position="333"/>
    </location>
</feature>
<comment type="caution">
    <text evidence="2">The sequence shown here is derived from an EMBL/GenBank/DDBJ whole genome shotgun (WGS) entry which is preliminary data.</text>
</comment>
<feature type="transmembrane region" description="Helical" evidence="1">
    <location>
        <begin position="237"/>
        <end position="266"/>
    </location>
</feature>
<feature type="transmembrane region" description="Helical" evidence="1">
    <location>
        <begin position="44"/>
        <end position="65"/>
    </location>
</feature>
<keyword evidence="3" id="KW-1185">Reference proteome</keyword>
<feature type="transmembrane region" description="Helical" evidence="1">
    <location>
        <begin position="191"/>
        <end position="211"/>
    </location>
</feature>
<accession>A0A3N0CAY8</accession>
<name>A0A3N0CAY8_9ACTN</name>